<protein>
    <recommendedName>
        <fullName evidence="1">glutathione transferase</fullName>
        <ecNumber evidence="1">2.5.1.18</ecNumber>
    </recommendedName>
</protein>
<dbReference type="InterPro" id="IPR004046">
    <property type="entry name" value="GST_C"/>
</dbReference>
<dbReference type="InterPro" id="IPR010987">
    <property type="entry name" value="Glutathione-S-Trfase_C-like"/>
</dbReference>
<evidence type="ECO:0000259" key="4">
    <source>
        <dbReference type="PROSITE" id="PS50404"/>
    </source>
</evidence>
<organism evidence="6 7">
    <name type="scientific">Exidia glandulosa HHB12029</name>
    <dbReference type="NCBI Taxonomy" id="1314781"/>
    <lineage>
        <taxon>Eukaryota</taxon>
        <taxon>Fungi</taxon>
        <taxon>Dikarya</taxon>
        <taxon>Basidiomycota</taxon>
        <taxon>Agaricomycotina</taxon>
        <taxon>Agaricomycetes</taxon>
        <taxon>Auriculariales</taxon>
        <taxon>Exidiaceae</taxon>
        <taxon>Exidia</taxon>
    </lineage>
</organism>
<dbReference type="InterPro" id="IPR036282">
    <property type="entry name" value="Glutathione-S-Trfase_C_sf"/>
</dbReference>
<proteinExistence type="predicted"/>
<dbReference type="SUPFAM" id="SSF52833">
    <property type="entry name" value="Thioredoxin-like"/>
    <property type="match status" value="1"/>
</dbReference>
<comment type="catalytic activity">
    <reaction evidence="3">
        <text>RX + glutathione = an S-substituted glutathione + a halide anion + H(+)</text>
        <dbReference type="Rhea" id="RHEA:16437"/>
        <dbReference type="ChEBI" id="CHEBI:15378"/>
        <dbReference type="ChEBI" id="CHEBI:16042"/>
        <dbReference type="ChEBI" id="CHEBI:17792"/>
        <dbReference type="ChEBI" id="CHEBI:57925"/>
        <dbReference type="ChEBI" id="CHEBI:90779"/>
        <dbReference type="EC" id="2.5.1.18"/>
    </reaction>
</comment>
<dbReference type="GO" id="GO:0006749">
    <property type="term" value="P:glutathione metabolic process"/>
    <property type="evidence" value="ECO:0007669"/>
    <property type="project" value="TreeGrafter"/>
</dbReference>
<dbReference type="Pfam" id="PF14497">
    <property type="entry name" value="GST_C_3"/>
    <property type="match status" value="1"/>
</dbReference>
<dbReference type="SUPFAM" id="SSF47616">
    <property type="entry name" value="GST C-terminal domain-like"/>
    <property type="match status" value="1"/>
</dbReference>
<evidence type="ECO:0000256" key="2">
    <source>
        <dbReference type="ARBA" id="ARBA00022679"/>
    </source>
</evidence>
<dbReference type="SFLD" id="SFLDS00019">
    <property type="entry name" value="Glutathione_Transferase_(cytos"/>
    <property type="match status" value="1"/>
</dbReference>
<sequence length="226" mass="25987">MVSYEIHYFAAISRGDLPRMLLEVGGASYKNVFIELADWKAGIKETKPFGMVPQLVIVEADGTRKELCETSAIDAYLAEVLGLMPGPTCFERSEALSVLSAFYELQTKVSVALYDIPTIEGRNAAHEKYIAETIPTYLKYQERFVRGEYFFGDKLTVADMKLYEMHLWFEDMYGGKNPLRTRAAEFPKLNRIIDTLSSGKAGDYAKHRRDFGRYKWSVEQWKWIFN</sequence>
<dbReference type="AlphaFoldDB" id="A0A165F8Z5"/>
<dbReference type="PROSITE" id="PS50405">
    <property type="entry name" value="GST_CTER"/>
    <property type="match status" value="1"/>
</dbReference>
<evidence type="ECO:0000313" key="6">
    <source>
        <dbReference type="EMBL" id="KZV88601.1"/>
    </source>
</evidence>
<dbReference type="InParanoid" id="A0A165F8Z5"/>
<dbReference type="STRING" id="1314781.A0A165F8Z5"/>
<name>A0A165F8Z5_EXIGL</name>
<dbReference type="GO" id="GO:0004364">
    <property type="term" value="F:glutathione transferase activity"/>
    <property type="evidence" value="ECO:0007669"/>
    <property type="project" value="UniProtKB-EC"/>
</dbReference>
<dbReference type="Gene3D" id="3.40.30.10">
    <property type="entry name" value="Glutaredoxin"/>
    <property type="match status" value="1"/>
</dbReference>
<dbReference type="InterPro" id="IPR040079">
    <property type="entry name" value="Glutathione_S-Trfase"/>
</dbReference>
<evidence type="ECO:0000256" key="3">
    <source>
        <dbReference type="ARBA" id="ARBA00047960"/>
    </source>
</evidence>
<dbReference type="EMBL" id="KV426096">
    <property type="protein sequence ID" value="KZV88601.1"/>
    <property type="molecule type" value="Genomic_DNA"/>
</dbReference>
<evidence type="ECO:0000256" key="1">
    <source>
        <dbReference type="ARBA" id="ARBA00012452"/>
    </source>
</evidence>
<dbReference type="PROSITE" id="PS50404">
    <property type="entry name" value="GST_NTER"/>
    <property type="match status" value="1"/>
</dbReference>
<reference evidence="6 7" key="1">
    <citation type="journal article" date="2016" name="Mol. Biol. Evol.">
        <title>Comparative Genomics of Early-Diverging Mushroom-Forming Fungi Provides Insights into the Origins of Lignocellulose Decay Capabilities.</title>
        <authorList>
            <person name="Nagy L.G."/>
            <person name="Riley R."/>
            <person name="Tritt A."/>
            <person name="Adam C."/>
            <person name="Daum C."/>
            <person name="Floudas D."/>
            <person name="Sun H."/>
            <person name="Yadav J.S."/>
            <person name="Pangilinan J."/>
            <person name="Larsson K.H."/>
            <person name="Matsuura K."/>
            <person name="Barry K."/>
            <person name="Labutti K."/>
            <person name="Kuo R."/>
            <person name="Ohm R.A."/>
            <person name="Bhattacharya S.S."/>
            <person name="Shirouzu T."/>
            <person name="Yoshinaga Y."/>
            <person name="Martin F.M."/>
            <person name="Grigoriev I.V."/>
            <person name="Hibbett D.S."/>
        </authorList>
    </citation>
    <scope>NUCLEOTIDE SEQUENCE [LARGE SCALE GENOMIC DNA]</scope>
    <source>
        <strain evidence="6 7">HHB12029</strain>
    </source>
</reference>
<keyword evidence="2" id="KW-0808">Transferase</keyword>
<evidence type="ECO:0000259" key="5">
    <source>
        <dbReference type="PROSITE" id="PS50405"/>
    </source>
</evidence>
<dbReference type="InterPro" id="IPR050213">
    <property type="entry name" value="GST_superfamily"/>
</dbReference>
<gene>
    <name evidence="6" type="ORF">EXIGLDRAFT_772573</name>
</gene>
<dbReference type="OrthoDB" id="3233083at2759"/>
<keyword evidence="7" id="KW-1185">Reference proteome</keyword>
<dbReference type="Gene3D" id="1.20.1050.10">
    <property type="match status" value="1"/>
</dbReference>
<dbReference type="Proteomes" id="UP000077266">
    <property type="component" value="Unassembled WGS sequence"/>
</dbReference>
<evidence type="ECO:0000313" key="7">
    <source>
        <dbReference type="Proteomes" id="UP000077266"/>
    </source>
</evidence>
<dbReference type="EC" id="2.5.1.18" evidence="1"/>
<dbReference type="PANTHER" id="PTHR11571:SF224">
    <property type="entry name" value="HEMATOPOIETIC PROSTAGLANDIN D SYNTHASE"/>
    <property type="match status" value="1"/>
</dbReference>
<dbReference type="PANTHER" id="PTHR11571">
    <property type="entry name" value="GLUTATHIONE S-TRANSFERASE"/>
    <property type="match status" value="1"/>
</dbReference>
<feature type="domain" description="GST N-terminal" evidence="4">
    <location>
        <begin position="2"/>
        <end position="85"/>
    </location>
</feature>
<feature type="domain" description="GST C-terminal" evidence="5">
    <location>
        <begin position="88"/>
        <end position="218"/>
    </location>
</feature>
<dbReference type="InterPro" id="IPR036249">
    <property type="entry name" value="Thioredoxin-like_sf"/>
</dbReference>
<dbReference type="InterPro" id="IPR004045">
    <property type="entry name" value="Glutathione_S-Trfase_N"/>
</dbReference>
<accession>A0A165F8Z5</accession>